<dbReference type="InterPro" id="IPR052708">
    <property type="entry name" value="PxpC"/>
</dbReference>
<dbReference type="GO" id="GO:0005524">
    <property type="term" value="F:ATP binding"/>
    <property type="evidence" value="ECO:0007669"/>
    <property type="project" value="UniProtKB-KW"/>
</dbReference>
<dbReference type="PANTHER" id="PTHR43309:SF5">
    <property type="entry name" value="5-OXOPROLINASE SUBUNIT C"/>
    <property type="match status" value="1"/>
</dbReference>
<organism evidence="5 6">
    <name type="scientific">Pontibacter cellulosilyticus</name>
    <dbReference type="NCBI Taxonomy" id="1720253"/>
    <lineage>
        <taxon>Bacteria</taxon>
        <taxon>Pseudomonadati</taxon>
        <taxon>Bacteroidota</taxon>
        <taxon>Cytophagia</taxon>
        <taxon>Cytophagales</taxon>
        <taxon>Hymenobacteraceae</taxon>
        <taxon>Pontibacter</taxon>
    </lineage>
</organism>
<evidence type="ECO:0000256" key="2">
    <source>
        <dbReference type="ARBA" id="ARBA00022801"/>
    </source>
</evidence>
<keyword evidence="1" id="KW-0547">Nucleotide-binding</keyword>
<dbReference type="Proteomes" id="UP000603640">
    <property type="component" value="Unassembled WGS sequence"/>
</dbReference>
<dbReference type="PANTHER" id="PTHR43309">
    <property type="entry name" value="5-OXOPROLINASE SUBUNIT C"/>
    <property type="match status" value="1"/>
</dbReference>
<dbReference type="SUPFAM" id="SSF50891">
    <property type="entry name" value="Cyclophilin-like"/>
    <property type="match status" value="1"/>
</dbReference>
<dbReference type="RefSeq" id="WP_187065988.1">
    <property type="nucleotide sequence ID" value="NZ_JACRVF010000001.1"/>
</dbReference>
<dbReference type="NCBIfam" id="TIGR00724">
    <property type="entry name" value="urea_amlyse_rel"/>
    <property type="match status" value="1"/>
</dbReference>
<gene>
    <name evidence="5" type="ORF">H8S84_04145</name>
</gene>
<dbReference type="InterPro" id="IPR003778">
    <property type="entry name" value="CT_A_B"/>
</dbReference>
<reference evidence="5" key="1">
    <citation type="submission" date="2020-08" db="EMBL/GenBank/DDBJ databases">
        <title>Pontibacter sp. SD6 16S ribosomal RNA gene Genome sequencing and assembly.</title>
        <authorList>
            <person name="Kang M."/>
        </authorList>
    </citation>
    <scope>NUCLEOTIDE SEQUENCE</scope>
    <source>
        <strain evidence="5">SD6</strain>
    </source>
</reference>
<sequence>MSIKVVKPGLLTTIQDLGRQGHQQEGVIVSGAMDTFAMRIANLLVSNPENTATLEATLQGPTLYFEQDQLIALTGADMAASINGKPVRMWRPLLVRGGSTLTFKTAREGCRCYIAVSGGMNVPKVMGSAATYLRAGFGGYHGRALQADDVIHCRKYNETDAAALSARLSDEAIGEWFAQPNWTLEPQPYMVYEEQPVIRAMRGIEYELFDETSQEGFWQHIFQVTPQSDRMGYRLLGQMLQLQEPKELLSSAVTFGTVQVPPQGMPIILMADHQTTGGYPRIAQVIAADLPKLAQVQPGKNIQFKEVSLQEANAFYLKQEMDLEQLKSAISLKLNTT</sequence>
<dbReference type="GO" id="GO:0016787">
    <property type="term" value="F:hydrolase activity"/>
    <property type="evidence" value="ECO:0007669"/>
    <property type="project" value="UniProtKB-KW"/>
</dbReference>
<keyword evidence="3" id="KW-0067">ATP-binding</keyword>
<protein>
    <submittedName>
        <fullName evidence="5">Biotin-dependent carboxyltransferase family protein</fullName>
    </submittedName>
</protein>
<proteinExistence type="predicted"/>
<comment type="caution">
    <text evidence="5">The sequence shown here is derived from an EMBL/GenBank/DDBJ whole genome shotgun (WGS) entry which is preliminary data.</text>
</comment>
<evidence type="ECO:0000256" key="3">
    <source>
        <dbReference type="ARBA" id="ARBA00022840"/>
    </source>
</evidence>
<dbReference type="AlphaFoldDB" id="A0A923N3V8"/>
<dbReference type="EMBL" id="JACRVF010000001">
    <property type="protein sequence ID" value="MBC5992023.1"/>
    <property type="molecule type" value="Genomic_DNA"/>
</dbReference>
<dbReference type="Pfam" id="PF02626">
    <property type="entry name" value="CT_A_B"/>
    <property type="match status" value="1"/>
</dbReference>
<keyword evidence="2" id="KW-0378">Hydrolase</keyword>
<dbReference type="SMART" id="SM00797">
    <property type="entry name" value="AHS2"/>
    <property type="match status" value="1"/>
</dbReference>
<evidence type="ECO:0000313" key="5">
    <source>
        <dbReference type="EMBL" id="MBC5992023.1"/>
    </source>
</evidence>
<dbReference type="InterPro" id="IPR029000">
    <property type="entry name" value="Cyclophilin-like_dom_sf"/>
</dbReference>
<evidence type="ECO:0000313" key="6">
    <source>
        <dbReference type="Proteomes" id="UP000603640"/>
    </source>
</evidence>
<evidence type="ECO:0000259" key="4">
    <source>
        <dbReference type="SMART" id="SM00797"/>
    </source>
</evidence>
<evidence type="ECO:0000256" key="1">
    <source>
        <dbReference type="ARBA" id="ARBA00022741"/>
    </source>
</evidence>
<dbReference type="Gene3D" id="2.40.100.10">
    <property type="entry name" value="Cyclophilin-like"/>
    <property type="match status" value="1"/>
</dbReference>
<feature type="domain" description="Carboxyltransferase" evidence="4">
    <location>
        <begin position="24"/>
        <end position="322"/>
    </location>
</feature>
<name>A0A923N3V8_9BACT</name>
<accession>A0A923N3V8</accession>
<keyword evidence="6" id="KW-1185">Reference proteome</keyword>